<dbReference type="GO" id="GO:0008690">
    <property type="term" value="F:3-deoxy-manno-octulosonate cytidylyltransferase activity"/>
    <property type="evidence" value="ECO:0007669"/>
    <property type="project" value="UniProtKB-UniRule"/>
</dbReference>
<evidence type="ECO:0000313" key="6">
    <source>
        <dbReference type="EMBL" id="OSM04943.1"/>
    </source>
</evidence>
<evidence type="ECO:0000256" key="5">
    <source>
        <dbReference type="HAMAP-Rule" id="MF_00057"/>
    </source>
</evidence>
<dbReference type="STRING" id="1434232.MAIT1_03057"/>
<comment type="similarity">
    <text evidence="5">Belongs to the KdsB family.</text>
</comment>
<proteinExistence type="inferred from homology"/>
<dbReference type="GO" id="GO:0009103">
    <property type="term" value="P:lipopolysaccharide biosynthetic process"/>
    <property type="evidence" value="ECO:0007669"/>
    <property type="project" value="UniProtKB-UniRule"/>
</dbReference>
<protein>
    <recommendedName>
        <fullName evidence="5">3-deoxy-manno-octulosonate cytidylyltransferase</fullName>
        <ecNumber evidence="5">2.7.7.38</ecNumber>
    </recommendedName>
    <alternativeName>
        <fullName evidence="5">CMP-2-keto-3-deoxyoctulosonic acid synthase</fullName>
        <shortName evidence="5">CKS</shortName>
        <shortName evidence="5">CMP-KDO synthase</shortName>
    </alternativeName>
</protein>
<keyword evidence="7" id="KW-1185">Reference proteome</keyword>
<dbReference type="SUPFAM" id="SSF53448">
    <property type="entry name" value="Nucleotide-diphospho-sugar transferases"/>
    <property type="match status" value="1"/>
</dbReference>
<evidence type="ECO:0000256" key="4">
    <source>
        <dbReference type="ARBA" id="ARBA00022985"/>
    </source>
</evidence>
<dbReference type="OrthoDB" id="9815559at2"/>
<keyword evidence="4 5" id="KW-0448">Lipopolysaccharide biosynthesis</keyword>
<dbReference type="GO" id="GO:0016020">
    <property type="term" value="C:membrane"/>
    <property type="evidence" value="ECO:0007669"/>
    <property type="project" value="UniProtKB-SubCell"/>
</dbReference>
<sequence>MSDLSHVAVIIPARWAATRLPGKPLADIHGKPMIQHVYERVMAAGVSVALVATDDQRIADAVARFGGRAAMTSPDCASGTDRVAEAARQLTQPIIINVQGDEPLLEPQMVRQAARPLLDDPALPMATLAHPITRAADLADPGVVKVVADARSQALYFSRAPIPYHRDRYGDCVPCRAENPVSEGEAIPPGVMQHVGIYGFRSEFLQTYAALEPAPLEQWEKLEQLRALWHGYAIHVGVTEHRVVGVDSPDDLERARALLAS</sequence>
<gene>
    <name evidence="5" type="primary">kdsB</name>
    <name evidence="6" type="ORF">MAIT1_03057</name>
</gene>
<dbReference type="PANTHER" id="PTHR42866:SF2">
    <property type="entry name" value="3-DEOXY-MANNO-OCTULOSONATE CYTIDYLYLTRANSFERASE, MITOCHONDRIAL"/>
    <property type="match status" value="1"/>
</dbReference>
<keyword evidence="3 5" id="KW-0548">Nucleotidyltransferase</keyword>
<dbReference type="EMBL" id="LVJN01000018">
    <property type="protein sequence ID" value="OSM04943.1"/>
    <property type="molecule type" value="Genomic_DNA"/>
</dbReference>
<evidence type="ECO:0000256" key="2">
    <source>
        <dbReference type="ARBA" id="ARBA00022679"/>
    </source>
</evidence>
<dbReference type="PANTHER" id="PTHR42866">
    <property type="entry name" value="3-DEOXY-MANNO-OCTULOSONATE CYTIDYLYLTRANSFERASE"/>
    <property type="match status" value="1"/>
</dbReference>
<comment type="subcellular location">
    <subcellularLocation>
        <location evidence="5">Cytoplasm</location>
    </subcellularLocation>
    <subcellularLocation>
        <location evidence="1">Membrane</location>
    </subcellularLocation>
</comment>
<organism evidence="6 7">
    <name type="scientific">Magnetofaba australis IT-1</name>
    <dbReference type="NCBI Taxonomy" id="1434232"/>
    <lineage>
        <taxon>Bacteria</taxon>
        <taxon>Pseudomonadati</taxon>
        <taxon>Pseudomonadota</taxon>
        <taxon>Magnetococcia</taxon>
        <taxon>Magnetococcales</taxon>
        <taxon>Magnetococcaceae</taxon>
        <taxon>Magnetofaba</taxon>
    </lineage>
</organism>
<dbReference type="Gene3D" id="3.90.550.10">
    <property type="entry name" value="Spore Coat Polysaccharide Biosynthesis Protein SpsA, Chain A"/>
    <property type="match status" value="1"/>
</dbReference>
<dbReference type="NCBIfam" id="NF003952">
    <property type="entry name" value="PRK05450.1-5"/>
    <property type="match status" value="1"/>
</dbReference>
<dbReference type="InterPro" id="IPR003329">
    <property type="entry name" value="Cytidylyl_trans"/>
</dbReference>
<dbReference type="InterPro" id="IPR004528">
    <property type="entry name" value="KdsB"/>
</dbReference>
<dbReference type="FunFam" id="3.90.550.10:FF:000011">
    <property type="entry name" value="3-deoxy-manno-octulosonate cytidylyltransferase"/>
    <property type="match status" value="1"/>
</dbReference>
<dbReference type="NCBIfam" id="NF003950">
    <property type="entry name" value="PRK05450.1-3"/>
    <property type="match status" value="1"/>
</dbReference>
<comment type="pathway">
    <text evidence="5">Nucleotide-sugar biosynthesis; CMP-3-deoxy-D-manno-octulosonate biosynthesis; CMP-3-deoxy-D-manno-octulosonate from 3-deoxy-D-manno-octulosonate and CTP: step 1/1.</text>
</comment>
<dbReference type="GO" id="GO:0005829">
    <property type="term" value="C:cytosol"/>
    <property type="evidence" value="ECO:0007669"/>
    <property type="project" value="TreeGrafter"/>
</dbReference>
<dbReference type="NCBIfam" id="TIGR00466">
    <property type="entry name" value="kdsB"/>
    <property type="match status" value="1"/>
</dbReference>
<comment type="function">
    <text evidence="5">Activates KDO (a required 8-carbon sugar) for incorporation into bacterial lipopolysaccharide in Gram-negative bacteria.</text>
</comment>
<dbReference type="AlphaFoldDB" id="A0A1Y2K5Y8"/>
<comment type="caution">
    <text evidence="6">The sequence shown here is derived from an EMBL/GenBank/DDBJ whole genome shotgun (WGS) entry which is preliminary data.</text>
</comment>
<evidence type="ECO:0000256" key="1">
    <source>
        <dbReference type="ARBA" id="ARBA00004370"/>
    </source>
</evidence>
<name>A0A1Y2K5Y8_9PROT</name>
<dbReference type="Proteomes" id="UP000194003">
    <property type="component" value="Unassembled WGS sequence"/>
</dbReference>
<dbReference type="InterPro" id="IPR029044">
    <property type="entry name" value="Nucleotide-diphossugar_trans"/>
</dbReference>
<dbReference type="EC" id="2.7.7.38" evidence="5"/>
<keyword evidence="2 5" id="KW-0808">Transferase</keyword>
<dbReference type="RefSeq" id="WP_085441591.1">
    <property type="nucleotide sequence ID" value="NZ_LVJN01000018.1"/>
</dbReference>
<keyword evidence="5" id="KW-0963">Cytoplasm</keyword>
<dbReference type="UniPathway" id="UPA00358">
    <property type="reaction ID" value="UER00476"/>
</dbReference>
<dbReference type="Pfam" id="PF02348">
    <property type="entry name" value="CTP_transf_3"/>
    <property type="match status" value="1"/>
</dbReference>
<dbReference type="HAMAP" id="MF_00057">
    <property type="entry name" value="KdsB"/>
    <property type="match status" value="1"/>
</dbReference>
<comment type="catalytic activity">
    <reaction evidence="5">
        <text>3-deoxy-alpha-D-manno-oct-2-ulosonate + CTP = CMP-3-deoxy-beta-D-manno-octulosonate + diphosphate</text>
        <dbReference type="Rhea" id="RHEA:23448"/>
        <dbReference type="ChEBI" id="CHEBI:33019"/>
        <dbReference type="ChEBI" id="CHEBI:37563"/>
        <dbReference type="ChEBI" id="CHEBI:85986"/>
        <dbReference type="ChEBI" id="CHEBI:85987"/>
        <dbReference type="EC" id="2.7.7.38"/>
    </reaction>
</comment>
<accession>A0A1Y2K5Y8</accession>
<evidence type="ECO:0000256" key="3">
    <source>
        <dbReference type="ARBA" id="ARBA00022695"/>
    </source>
</evidence>
<evidence type="ECO:0000313" key="7">
    <source>
        <dbReference type="Proteomes" id="UP000194003"/>
    </source>
</evidence>
<dbReference type="NCBIfam" id="NF009905">
    <property type="entry name" value="PRK13368.1"/>
    <property type="match status" value="1"/>
</dbReference>
<dbReference type="CDD" id="cd02517">
    <property type="entry name" value="CMP-KDO-Synthetase"/>
    <property type="match status" value="1"/>
</dbReference>
<reference evidence="6 7" key="1">
    <citation type="journal article" date="2016" name="BMC Genomics">
        <title>Combined genomic and structural analyses of a cultured magnetotactic bacterium reveals its niche adaptation to a dynamic environment.</title>
        <authorList>
            <person name="Araujo A.C."/>
            <person name="Morillo V."/>
            <person name="Cypriano J."/>
            <person name="Teixeira L.C."/>
            <person name="Leao P."/>
            <person name="Lyra S."/>
            <person name="Almeida L.G."/>
            <person name="Bazylinski D.A."/>
            <person name="Vasconcellos A.T."/>
            <person name="Abreu F."/>
            <person name="Lins U."/>
        </authorList>
    </citation>
    <scope>NUCLEOTIDE SEQUENCE [LARGE SCALE GENOMIC DNA]</scope>
    <source>
        <strain evidence="6 7">IT-1</strain>
    </source>
</reference>
<dbReference type="GO" id="GO:0033468">
    <property type="term" value="P:CMP-keto-3-deoxy-D-manno-octulosonic acid biosynthetic process"/>
    <property type="evidence" value="ECO:0007669"/>
    <property type="project" value="UniProtKB-UniRule"/>
</dbReference>